<dbReference type="Gene3D" id="3.50.50.60">
    <property type="entry name" value="FAD/NAD(P)-binding domain"/>
    <property type="match status" value="2"/>
</dbReference>
<evidence type="ECO:0000313" key="2">
    <source>
        <dbReference type="EMBL" id="GGO90518.1"/>
    </source>
</evidence>
<dbReference type="PANTHER" id="PTHR40254">
    <property type="entry name" value="BLR0577 PROTEIN"/>
    <property type="match status" value="1"/>
</dbReference>
<dbReference type="InterPro" id="IPR052189">
    <property type="entry name" value="L-asp_N-monooxygenase_NS-form"/>
</dbReference>
<keyword evidence="3" id="KW-1185">Reference proteome</keyword>
<feature type="domain" description="FAD-dependent urate hydroxylase HpyO/Asp monooxygenase CreE-like FAD/NAD(P)-binding" evidence="1">
    <location>
        <begin position="12"/>
        <end position="170"/>
    </location>
</feature>
<dbReference type="PANTHER" id="PTHR40254:SF1">
    <property type="entry name" value="BLR0577 PROTEIN"/>
    <property type="match status" value="1"/>
</dbReference>
<dbReference type="EMBL" id="BMMS01000015">
    <property type="protein sequence ID" value="GGO90518.1"/>
    <property type="molecule type" value="Genomic_DNA"/>
</dbReference>
<organism evidence="2 3">
    <name type="scientific">Wenjunlia tyrosinilytica</name>
    <dbReference type="NCBI Taxonomy" id="1544741"/>
    <lineage>
        <taxon>Bacteria</taxon>
        <taxon>Bacillati</taxon>
        <taxon>Actinomycetota</taxon>
        <taxon>Actinomycetes</taxon>
        <taxon>Kitasatosporales</taxon>
        <taxon>Streptomycetaceae</taxon>
        <taxon>Wenjunlia</taxon>
    </lineage>
</organism>
<protein>
    <recommendedName>
        <fullName evidence="1">FAD-dependent urate hydroxylase HpyO/Asp monooxygenase CreE-like FAD/NAD(P)-binding domain-containing protein</fullName>
    </recommendedName>
</protein>
<dbReference type="InterPro" id="IPR036188">
    <property type="entry name" value="FAD/NAD-bd_sf"/>
</dbReference>
<dbReference type="Pfam" id="PF13454">
    <property type="entry name" value="NAD_binding_9"/>
    <property type="match status" value="1"/>
</dbReference>
<reference evidence="2" key="2">
    <citation type="submission" date="2020-09" db="EMBL/GenBank/DDBJ databases">
        <authorList>
            <person name="Sun Q."/>
            <person name="Zhou Y."/>
        </authorList>
    </citation>
    <scope>NUCLEOTIDE SEQUENCE</scope>
    <source>
        <strain evidence="2">CGMCC 4.7201</strain>
    </source>
</reference>
<accession>A0A917ZT87</accession>
<evidence type="ECO:0000313" key="3">
    <source>
        <dbReference type="Proteomes" id="UP000641932"/>
    </source>
</evidence>
<dbReference type="SUPFAM" id="SSF51905">
    <property type="entry name" value="FAD/NAD(P)-binding domain"/>
    <property type="match status" value="2"/>
</dbReference>
<dbReference type="RefSeq" id="WP_265804904.1">
    <property type="nucleotide sequence ID" value="NZ_BMMS01000015.1"/>
</dbReference>
<dbReference type="AlphaFoldDB" id="A0A917ZT87"/>
<reference evidence="2" key="1">
    <citation type="journal article" date="2014" name="Int. J. Syst. Evol. Microbiol.">
        <title>Complete genome sequence of Corynebacterium casei LMG S-19264T (=DSM 44701T), isolated from a smear-ripened cheese.</title>
        <authorList>
            <consortium name="US DOE Joint Genome Institute (JGI-PGF)"/>
            <person name="Walter F."/>
            <person name="Albersmeier A."/>
            <person name="Kalinowski J."/>
            <person name="Ruckert C."/>
        </authorList>
    </citation>
    <scope>NUCLEOTIDE SEQUENCE</scope>
    <source>
        <strain evidence="2">CGMCC 4.7201</strain>
    </source>
</reference>
<dbReference type="InterPro" id="IPR038732">
    <property type="entry name" value="HpyO/CreE_NAD-binding"/>
</dbReference>
<name>A0A917ZT87_9ACTN</name>
<comment type="caution">
    <text evidence="2">The sequence shown here is derived from an EMBL/GenBank/DDBJ whole genome shotgun (WGS) entry which is preliminary data.</text>
</comment>
<gene>
    <name evidence="2" type="ORF">GCM10012280_36220</name>
</gene>
<evidence type="ECO:0000259" key="1">
    <source>
        <dbReference type="Pfam" id="PF13454"/>
    </source>
</evidence>
<dbReference type="Proteomes" id="UP000641932">
    <property type="component" value="Unassembled WGS sequence"/>
</dbReference>
<sequence length="906" mass="96841">MVTKAEPFCTVAVVGAGAAGTMTATRLLDEAVARQQPLSVLLVDPAQAVGRGSAYCTVDERHLLNIPAGCMSAEPDEPDDFLRWLEERSTVDGQPVRPGVFAQRRQFGEYLAERLWACAERARRASTVARLIRVRDRVVHAEPGPRGGLTLRLDSGMALEADAAVLALGSHAPGTDWAPVALKESPAFVADPWAPGALDRVPTDTAVLLVGTGLTMVDVALTLERPGRTVHAVSRRGLLPAVHAERPVTVAAPCLEPYKEPGGPGPAGSTGLDTLRTAVLRHVVRTVRARGDWRPALDSLRPLTAALWQRLPERDRARFLESDARVWEVHRHRMPAATAERLGAARAGGRVEVRAGQVAAAEEYGQALRVTFDDGTRLTVGAVVNCTGPQSDVRRVGDPLLDSLRESGLARVGPAGLGLDTGADGRVLSRVAPPLWTLGALRRGNLWETTAVPEIRAQAAEVAVAVLDALVTASPARRPKPTDRYGLRLTTTAEAAAAYNVALERVLRVGAGAQECFAEAVAADPGFALGHAALALLGHEWGSGVDVPRALAAAVRTAYHGTDARERSFVHAVAQRVTGTESEGAAALLNHIKEHPRDALAVSAAVPTISFGGVTCGEQTWALVEGLAGAYGGDWWYRSQLAFVRQDQGRWYQAESLAVLALAEEPASGHAVHARAHVDYETGHHADGLGFLDLWIKDYGPEAADRAHFSWHAALHELMLCRPDAVRTRYLSELAPPAVTGARALVDSGSLLWRCRTTDSWDGQLPAAPVIAAAPESWLHAPPTSFAALHAAVALAADEDLAGLARLRRYAERHTLEVFREVVVPLCSALALVVGSDWRRAVPTLRSLLPRLTALGGSAAQREIVEETLLYALTRSGRCAEAAALLDRRLDRRPSPLDRQRLTALA</sequence>
<proteinExistence type="predicted"/>